<reference evidence="1 2" key="1">
    <citation type="submission" date="2023-10" db="EMBL/GenBank/DDBJ databases">
        <title>Glaciecola aquimarina strain GGW-M5 nov., isolated from a coastal seawater.</title>
        <authorList>
            <person name="Bayburt H."/>
            <person name="Kim J.M."/>
            <person name="Choi B.J."/>
            <person name="Jeon C.O."/>
        </authorList>
    </citation>
    <scope>NUCLEOTIDE SEQUENCE [LARGE SCALE GENOMIC DNA]</scope>
    <source>
        <strain evidence="1 2">KCTC 32108</strain>
    </source>
</reference>
<name>A0ABU3SS50_9ALTE</name>
<keyword evidence="2" id="KW-1185">Reference proteome</keyword>
<dbReference type="Proteomes" id="UP001247805">
    <property type="component" value="Unassembled WGS sequence"/>
</dbReference>
<accession>A0ABU3SS50</accession>
<proteinExistence type="predicted"/>
<gene>
    <name evidence="1" type="ORF">RS130_01955</name>
</gene>
<sequence>MLSVTASFKEGDEGMNFAGDSSNGAKEPMMFFIPATKFNRILKSHILQLLNIKYFNHYGVLRESEGYSTDTEPRYEAAPNKLFMLVELKLAYNTIWVTLNIAIDVIVYIVTNDLAATLASGALVEFIRRFKW</sequence>
<protein>
    <submittedName>
        <fullName evidence="1">Uncharacterized protein</fullName>
    </submittedName>
</protein>
<evidence type="ECO:0000313" key="1">
    <source>
        <dbReference type="EMBL" id="MDU0352849.1"/>
    </source>
</evidence>
<comment type="caution">
    <text evidence="1">The sequence shown here is derived from an EMBL/GenBank/DDBJ whole genome shotgun (WGS) entry which is preliminary data.</text>
</comment>
<organism evidence="1 2">
    <name type="scientific">Paraglaciecola aquimarina</name>
    <dbReference type="NCBI Taxonomy" id="1235557"/>
    <lineage>
        <taxon>Bacteria</taxon>
        <taxon>Pseudomonadati</taxon>
        <taxon>Pseudomonadota</taxon>
        <taxon>Gammaproteobacteria</taxon>
        <taxon>Alteromonadales</taxon>
        <taxon>Alteromonadaceae</taxon>
        <taxon>Paraglaciecola</taxon>
    </lineage>
</organism>
<evidence type="ECO:0000313" key="2">
    <source>
        <dbReference type="Proteomes" id="UP001247805"/>
    </source>
</evidence>
<dbReference type="EMBL" id="JAWDIO010000002">
    <property type="protein sequence ID" value="MDU0352849.1"/>
    <property type="molecule type" value="Genomic_DNA"/>
</dbReference>
<dbReference type="RefSeq" id="WP_316024556.1">
    <property type="nucleotide sequence ID" value="NZ_JAWDIO010000002.1"/>
</dbReference>